<proteinExistence type="predicted"/>
<dbReference type="RefSeq" id="WP_008042503.1">
    <property type="nucleotide sequence ID" value="NZ_CH724149.1"/>
</dbReference>
<protein>
    <recommendedName>
        <fullName evidence="3">Thioesterase</fullName>
    </recommendedName>
</protein>
<accession>A4BCA7</accession>
<dbReference type="PANTHER" id="PTHR12475">
    <property type="match status" value="1"/>
</dbReference>
<dbReference type="Pfam" id="PF13279">
    <property type="entry name" value="4HBT_2"/>
    <property type="match status" value="1"/>
</dbReference>
<evidence type="ECO:0000313" key="1">
    <source>
        <dbReference type="EMBL" id="EAR10173.1"/>
    </source>
</evidence>
<name>A4BCA7_9GAMM</name>
<keyword evidence="2" id="KW-1185">Reference proteome</keyword>
<dbReference type="STRING" id="314283.MED297_13157"/>
<dbReference type="InterPro" id="IPR051490">
    <property type="entry name" value="THEM6_lcsJ_thioesterase"/>
</dbReference>
<dbReference type="InterPro" id="IPR029069">
    <property type="entry name" value="HotDog_dom_sf"/>
</dbReference>
<dbReference type="HOGENOM" id="CLU_091107_1_0_6"/>
<dbReference type="Gene3D" id="3.10.129.10">
    <property type="entry name" value="Hotdog Thioesterase"/>
    <property type="match status" value="1"/>
</dbReference>
<comment type="caution">
    <text evidence="1">The sequence shown here is derived from an EMBL/GenBank/DDBJ whole genome shotgun (WGS) entry which is preliminary data.</text>
</comment>
<dbReference type="SUPFAM" id="SSF54637">
    <property type="entry name" value="Thioesterase/thiol ester dehydrase-isomerase"/>
    <property type="match status" value="1"/>
</dbReference>
<gene>
    <name evidence="1" type="ORF">MED297_13157</name>
</gene>
<evidence type="ECO:0000313" key="2">
    <source>
        <dbReference type="Proteomes" id="UP000005953"/>
    </source>
</evidence>
<dbReference type="CDD" id="cd00586">
    <property type="entry name" value="4HBT"/>
    <property type="match status" value="1"/>
</dbReference>
<dbReference type="EMBL" id="AAOE01000005">
    <property type="protein sequence ID" value="EAR10173.1"/>
    <property type="molecule type" value="Genomic_DNA"/>
</dbReference>
<sequence length="177" mass="21146">MNLYGRFVLFLFSALFSKRRFDPFVPVKLHFRVWPHDIDVNFHLTAARYFSFGDFGRLHWLTQNGLLRRFFRSGYRGVLNAQEITYIREFLPFSRVDVEVSLVCWDEKYGYFEQRFYHQGKLYAISHARMAMLYQGSVLSFAETFKRFGLSAENRPESEAIADWKATLKAKRDHFKQ</sequence>
<reference evidence="1 2" key="1">
    <citation type="submission" date="2006-02" db="EMBL/GenBank/DDBJ databases">
        <authorList>
            <person name="Pinhassi J."/>
            <person name="Pedros-Alio C."/>
            <person name="Ferriera S."/>
            <person name="Johnson J."/>
            <person name="Kravitz S."/>
            <person name="Halpern A."/>
            <person name="Remington K."/>
            <person name="Beeson K."/>
            <person name="Tran B."/>
            <person name="Rogers Y.-H."/>
            <person name="Friedman R."/>
            <person name="Venter J.C."/>
        </authorList>
    </citation>
    <scope>NUCLEOTIDE SEQUENCE [LARGE SCALE GENOMIC DNA]</scope>
    <source>
        <strain evidence="1 2">MED297</strain>
    </source>
</reference>
<dbReference type="PANTHER" id="PTHR12475:SF4">
    <property type="entry name" value="PROTEIN THEM6"/>
    <property type="match status" value="1"/>
</dbReference>
<evidence type="ECO:0008006" key="3">
    <source>
        <dbReference type="Google" id="ProtNLM"/>
    </source>
</evidence>
<dbReference type="Proteomes" id="UP000005953">
    <property type="component" value="Unassembled WGS sequence"/>
</dbReference>
<dbReference type="OrthoDB" id="3727779at2"/>
<dbReference type="AlphaFoldDB" id="A4BCA7"/>
<organism evidence="1 2">
    <name type="scientific">Reinekea blandensis MED297</name>
    <dbReference type="NCBI Taxonomy" id="314283"/>
    <lineage>
        <taxon>Bacteria</taxon>
        <taxon>Pseudomonadati</taxon>
        <taxon>Pseudomonadota</taxon>
        <taxon>Gammaproteobacteria</taxon>
        <taxon>Oceanospirillales</taxon>
        <taxon>Saccharospirillaceae</taxon>
        <taxon>Reinekea</taxon>
    </lineage>
</organism>